<evidence type="ECO:0000256" key="5">
    <source>
        <dbReference type="ARBA" id="ARBA00022516"/>
    </source>
</evidence>
<evidence type="ECO:0000256" key="10">
    <source>
        <dbReference type="ARBA" id="ARBA00048975"/>
    </source>
</evidence>
<dbReference type="PANTHER" id="PTHR30372">
    <property type="entry name" value="LIPID-A-DISACCHARIDE SYNTHASE"/>
    <property type="match status" value="1"/>
</dbReference>
<dbReference type="Pfam" id="PF02684">
    <property type="entry name" value="LpxB"/>
    <property type="match status" value="1"/>
</dbReference>
<dbReference type="EMBL" id="SLXU01000001">
    <property type="protein sequence ID" value="TCP63401.1"/>
    <property type="molecule type" value="Genomic_DNA"/>
</dbReference>
<accession>A0A4R2RU09</accession>
<dbReference type="GO" id="GO:0016020">
    <property type="term" value="C:membrane"/>
    <property type="evidence" value="ECO:0007669"/>
    <property type="project" value="GOC"/>
</dbReference>
<dbReference type="EC" id="2.4.1.182" evidence="3 11"/>
<name>A0A4R2RU09_9RHOB</name>
<evidence type="ECO:0000256" key="4">
    <source>
        <dbReference type="ARBA" id="ARBA00020902"/>
    </source>
</evidence>
<keyword evidence="13" id="KW-1185">Reference proteome</keyword>
<dbReference type="RefSeq" id="WP_132950321.1">
    <property type="nucleotide sequence ID" value="NZ_SLXU01000001.1"/>
</dbReference>
<keyword evidence="5" id="KW-0444">Lipid biosynthesis</keyword>
<dbReference type="GO" id="GO:0008915">
    <property type="term" value="F:lipid-A-disaccharide synthase activity"/>
    <property type="evidence" value="ECO:0007669"/>
    <property type="project" value="UniProtKB-UniRule"/>
</dbReference>
<evidence type="ECO:0000313" key="12">
    <source>
        <dbReference type="EMBL" id="TCP63401.1"/>
    </source>
</evidence>
<evidence type="ECO:0000256" key="3">
    <source>
        <dbReference type="ARBA" id="ARBA00012687"/>
    </source>
</evidence>
<comment type="function">
    <text evidence="1">Condensation of UDP-2,3-diacylglucosamine and 2,3-diacylglucosamine-1-phosphate to form lipid A disaccharide, a precursor of lipid A, a phosphorylated glycolipid that anchors the lipopolysaccharide to the outer membrane of the cell.</text>
</comment>
<dbReference type="SUPFAM" id="SSF53756">
    <property type="entry name" value="UDP-Glycosyltransferase/glycogen phosphorylase"/>
    <property type="match status" value="1"/>
</dbReference>
<evidence type="ECO:0000256" key="8">
    <source>
        <dbReference type="ARBA" id="ARBA00022679"/>
    </source>
</evidence>
<dbReference type="InterPro" id="IPR003835">
    <property type="entry name" value="Glyco_trans_19"/>
</dbReference>
<comment type="caution">
    <text evidence="12">The sequence shown here is derived from an EMBL/GenBank/DDBJ whole genome shotgun (WGS) entry which is preliminary data.</text>
</comment>
<evidence type="ECO:0000313" key="13">
    <source>
        <dbReference type="Proteomes" id="UP000295050"/>
    </source>
</evidence>
<comment type="similarity">
    <text evidence="2">Belongs to the LpxB family.</text>
</comment>
<organism evidence="12 13">
    <name type="scientific">Rhodovulum bhavnagarense</name>
    <dbReference type="NCBI Taxonomy" id="992286"/>
    <lineage>
        <taxon>Bacteria</taxon>
        <taxon>Pseudomonadati</taxon>
        <taxon>Pseudomonadota</taxon>
        <taxon>Alphaproteobacteria</taxon>
        <taxon>Rhodobacterales</taxon>
        <taxon>Paracoccaceae</taxon>
        <taxon>Rhodovulum</taxon>
    </lineage>
</organism>
<keyword evidence="8" id="KW-0808">Transferase</keyword>
<dbReference type="NCBIfam" id="TIGR00215">
    <property type="entry name" value="lpxB"/>
    <property type="match status" value="1"/>
</dbReference>
<evidence type="ECO:0000256" key="7">
    <source>
        <dbReference type="ARBA" id="ARBA00022676"/>
    </source>
</evidence>
<dbReference type="GO" id="GO:0005543">
    <property type="term" value="F:phospholipid binding"/>
    <property type="evidence" value="ECO:0007669"/>
    <property type="project" value="TreeGrafter"/>
</dbReference>
<evidence type="ECO:0000256" key="1">
    <source>
        <dbReference type="ARBA" id="ARBA00002056"/>
    </source>
</evidence>
<dbReference type="AlphaFoldDB" id="A0A4R2RU09"/>
<gene>
    <name evidence="12" type="ORF">EV663_101670</name>
</gene>
<evidence type="ECO:0000256" key="6">
    <source>
        <dbReference type="ARBA" id="ARBA00022556"/>
    </source>
</evidence>
<dbReference type="Proteomes" id="UP000295050">
    <property type="component" value="Unassembled WGS sequence"/>
</dbReference>
<dbReference type="OrthoDB" id="9801642at2"/>
<reference evidence="12 13" key="1">
    <citation type="submission" date="2019-03" db="EMBL/GenBank/DDBJ databases">
        <title>Genomic Encyclopedia of Type Strains, Phase IV (KMG-IV): sequencing the most valuable type-strain genomes for metagenomic binning, comparative biology and taxonomic classification.</title>
        <authorList>
            <person name="Goeker M."/>
        </authorList>
    </citation>
    <scope>NUCLEOTIDE SEQUENCE [LARGE SCALE GENOMIC DNA]</scope>
    <source>
        <strain evidence="12 13">DSM 24766</strain>
    </source>
</reference>
<keyword evidence="6" id="KW-0441">Lipid A biosynthesis</keyword>
<evidence type="ECO:0000256" key="11">
    <source>
        <dbReference type="NCBIfam" id="TIGR00215"/>
    </source>
</evidence>
<evidence type="ECO:0000256" key="2">
    <source>
        <dbReference type="ARBA" id="ARBA00007868"/>
    </source>
</evidence>
<keyword evidence="9" id="KW-0443">Lipid metabolism</keyword>
<comment type="catalytic activity">
    <reaction evidence="10">
        <text>a lipid X + a UDP-2-N,3-O-bis[(3R)-3-hydroxyacyl]-alpha-D-glucosamine = a lipid A disaccharide + UDP + H(+)</text>
        <dbReference type="Rhea" id="RHEA:67828"/>
        <dbReference type="ChEBI" id="CHEBI:15378"/>
        <dbReference type="ChEBI" id="CHEBI:58223"/>
        <dbReference type="ChEBI" id="CHEBI:137748"/>
        <dbReference type="ChEBI" id="CHEBI:176338"/>
        <dbReference type="ChEBI" id="CHEBI:176343"/>
        <dbReference type="EC" id="2.4.1.182"/>
    </reaction>
</comment>
<keyword evidence="7" id="KW-0328">Glycosyltransferase</keyword>
<proteinExistence type="inferred from homology"/>
<dbReference type="GO" id="GO:0009245">
    <property type="term" value="P:lipid A biosynthetic process"/>
    <property type="evidence" value="ECO:0007669"/>
    <property type="project" value="UniProtKB-UniRule"/>
</dbReference>
<sequence length="391" mass="41057">MKLFLIAGEPSGDALGAALMAGLRQLAPGVEFHGVGGPLMQAEGLTSLFPMDELSVMGIAEVLPRYRALLRRIDQCAGAVLDLVPAALITIDSPDFCLRVARRVKAVSDIRTVHYVAPTVWAWRPGRAAKMARVIDQVLALFPFEPPYMEAEGMRCDFVGHPVVAQPRASAAQATAFRAAQGIAPETRLVLVLPGSRRGEVARLAPIFGAALDHVLARHPSVRIVVPAAPAVAEEVRALVAEWPGAPLVLDPAAPGAADAKRAAFAAADVALAASGTVSLELAANATPMIIAYDMAWLSRQIIARMVRIDTVTLVNLVSQTRAVPEFIGTACRPDPIAAGLLRLLEDPAARNAQAVAAQRTMQLLGQGGPAPGLRAARAVLEGLDAAAPRD</sequence>
<evidence type="ECO:0000256" key="9">
    <source>
        <dbReference type="ARBA" id="ARBA00023098"/>
    </source>
</evidence>
<dbReference type="PANTHER" id="PTHR30372:SF4">
    <property type="entry name" value="LIPID-A-DISACCHARIDE SYNTHASE, MITOCHONDRIAL-RELATED"/>
    <property type="match status" value="1"/>
</dbReference>
<protein>
    <recommendedName>
        <fullName evidence="4 11">Lipid-A-disaccharide synthase</fullName>
        <ecNumber evidence="3 11">2.4.1.182</ecNumber>
    </recommendedName>
</protein>